<feature type="signal peptide" evidence="1">
    <location>
        <begin position="1"/>
        <end position="26"/>
    </location>
</feature>
<protein>
    <recommendedName>
        <fullName evidence="4">Integral membrane protein</fullName>
    </recommendedName>
</protein>
<dbReference type="Proteomes" id="UP001355056">
    <property type="component" value="Unassembled WGS sequence"/>
</dbReference>
<keyword evidence="3" id="KW-1185">Reference proteome</keyword>
<sequence length="314" mass="34124">MRRRLPASLSRSIVAIAMPAVLALVAGGCARSDDVEDEGQPHAELSGVLLDLQLDEISGLAASHRHDDVLWLHDDGGNPPRLFAVNDRGGRLATFRVEGVTKTDWEDLAAFEFDGKRYLLIADTGDNGGLRRTLQLHVVEEPATLENARLQPAWSIAFRWPDGARDCEAVAVDARRGEILLVSKKRQPPELFSLPLRPPAGELLTAQRLGTLSGVPAPDPERLKRAPRRARIDSQVTAASLSPDGRTLAVMTYRHLLLFPRAEGANWADAVAQAPRVSVLPWLPQAEALGWAADGGSLYATGEFIPAPLYRITP</sequence>
<reference evidence="2 3" key="1">
    <citation type="journal article" date="2016" name="Int. J. Syst. Evol. Microbiol.">
        <title>Lysobacter erysipheiresistens sp. nov., an antagonist of powdery mildew, isolated from tobacco-cultivated soil.</title>
        <authorList>
            <person name="Xie B."/>
            <person name="Li T."/>
            <person name="Lin X."/>
            <person name="Wang C.J."/>
            <person name="Chen Y.J."/>
            <person name="Liu W.J."/>
            <person name="Zhao Z.W."/>
        </authorList>
    </citation>
    <scope>NUCLEOTIDE SEQUENCE [LARGE SCALE GENOMIC DNA]</scope>
    <source>
        <strain evidence="2 3">RS-LYSO-3</strain>
    </source>
</reference>
<comment type="caution">
    <text evidence="2">The sequence shown here is derived from an EMBL/GenBank/DDBJ whole genome shotgun (WGS) entry which is preliminary data.</text>
</comment>
<evidence type="ECO:0008006" key="4">
    <source>
        <dbReference type="Google" id="ProtNLM"/>
    </source>
</evidence>
<name>A0ABU7YWR4_9GAMM</name>
<proteinExistence type="predicted"/>
<evidence type="ECO:0000313" key="3">
    <source>
        <dbReference type="Proteomes" id="UP001355056"/>
    </source>
</evidence>
<dbReference type="SUPFAM" id="SSF75011">
    <property type="entry name" value="3-carboxy-cis,cis-mucoante lactonizing enzyme"/>
    <property type="match status" value="1"/>
</dbReference>
<feature type="chain" id="PRO_5047535334" description="Integral membrane protein" evidence="1">
    <location>
        <begin position="27"/>
        <end position="314"/>
    </location>
</feature>
<accession>A0ABU7YWR4</accession>
<gene>
    <name evidence="2" type="ORF">SNE34_05055</name>
</gene>
<evidence type="ECO:0000256" key="1">
    <source>
        <dbReference type="SAM" id="SignalP"/>
    </source>
</evidence>
<dbReference type="PROSITE" id="PS51257">
    <property type="entry name" value="PROKAR_LIPOPROTEIN"/>
    <property type="match status" value="1"/>
</dbReference>
<evidence type="ECO:0000313" key="2">
    <source>
        <dbReference type="EMBL" id="MEG3183372.1"/>
    </source>
</evidence>
<organism evidence="2 3">
    <name type="scientific">Novilysobacter erysipheiresistens</name>
    <dbReference type="NCBI Taxonomy" id="1749332"/>
    <lineage>
        <taxon>Bacteria</taxon>
        <taxon>Pseudomonadati</taxon>
        <taxon>Pseudomonadota</taxon>
        <taxon>Gammaproteobacteria</taxon>
        <taxon>Lysobacterales</taxon>
        <taxon>Lysobacteraceae</taxon>
        <taxon>Novilysobacter</taxon>
    </lineage>
</organism>
<dbReference type="RefSeq" id="WP_332615280.1">
    <property type="nucleotide sequence ID" value="NZ_JAXGFP010000002.1"/>
</dbReference>
<dbReference type="EMBL" id="JAXGFP010000002">
    <property type="protein sequence ID" value="MEG3183372.1"/>
    <property type="molecule type" value="Genomic_DNA"/>
</dbReference>
<keyword evidence="1" id="KW-0732">Signal</keyword>